<dbReference type="InterPro" id="IPR001996">
    <property type="entry name" value="PTS_IIB_1"/>
</dbReference>
<dbReference type="InterPro" id="IPR050558">
    <property type="entry name" value="PTS_Sugar-Specific_Components"/>
</dbReference>
<keyword evidence="6" id="KW-0598">Phosphotransferase system</keyword>
<feature type="domain" description="PTS EIIC type-1" evidence="14">
    <location>
        <begin position="110"/>
        <end position="459"/>
    </location>
</feature>
<accession>A0A9X3XJE9</accession>
<keyword evidence="7 12" id="KW-0812">Transmembrane</keyword>
<dbReference type="GO" id="GO:0016301">
    <property type="term" value="F:kinase activity"/>
    <property type="evidence" value="ECO:0007669"/>
    <property type="project" value="UniProtKB-KW"/>
</dbReference>
<evidence type="ECO:0000256" key="7">
    <source>
        <dbReference type="ARBA" id="ARBA00022692"/>
    </source>
</evidence>
<evidence type="ECO:0000256" key="2">
    <source>
        <dbReference type="ARBA" id="ARBA00022448"/>
    </source>
</evidence>
<feature type="transmembrane region" description="Helical" evidence="12">
    <location>
        <begin position="295"/>
        <end position="314"/>
    </location>
</feature>
<dbReference type="InterPro" id="IPR013013">
    <property type="entry name" value="PTS_EIIC_1"/>
</dbReference>
<feature type="transmembrane region" description="Helical" evidence="12">
    <location>
        <begin position="181"/>
        <end position="199"/>
    </location>
</feature>
<evidence type="ECO:0000256" key="1">
    <source>
        <dbReference type="ARBA" id="ARBA00004651"/>
    </source>
</evidence>
<evidence type="ECO:0000259" key="13">
    <source>
        <dbReference type="PROSITE" id="PS51098"/>
    </source>
</evidence>
<evidence type="ECO:0000256" key="5">
    <source>
        <dbReference type="ARBA" id="ARBA00022679"/>
    </source>
</evidence>
<keyword evidence="9 12" id="KW-1133">Transmembrane helix</keyword>
<keyword evidence="16" id="KW-1185">Reference proteome</keyword>
<feature type="transmembrane region" description="Helical" evidence="12">
    <location>
        <begin position="391"/>
        <end position="420"/>
    </location>
</feature>
<feature type="transmembrane region" description="Helical" evidence="12">
    <location>
        <begin position="148"/>
        <end position="169"/>
    </location>
</feature>
<evidence type="ECO:0000256" key="10">
    <source>
        <dbReference type="ARBA" id="ARBA00023136"/>
    </source>
</evidence>
<evidence type="ECO:0000256" key="4">
    <source>
        <dbReference type="ARBA" id="ARBA00022597"/>
    </source>
</evidence>
<keyword evidence="8" id="KW-0418">Kinase</keyword>
<dbReference type="InterPro" id="IPR036878">
    <property type="entry name" value="Glu_permease_IIB"/>
</dbReference>
<dbReference type="InterPro" id="IPR018113">
    <property type="entry name" value="PTrfase_EIIB_Cys"/>
</dbReference>
<name>A0A9X3XJE9_9CLOT</name>
<dbReference type="InterPro" id="IPR003352">
    <property type="entry name" value="PTS_EIIC"/>
</dbReference>
<gene>
    <name evidence="15" type="ORF">NE398_01040</name>
</gene>
<evidence type="ECO:0000313" key="16">
    <source>
        <dbReference type="Proteomes" id="UP001141183"/>
    </source>
</evidence>
<comment type="caution">
    <text evidence="15">The sequence shown here is derived from an EMBL/GenBank/DDBJ whole genome shotgun (WGS) entry which is preliminary data.</text>
</comment>
<evidence type="ECO:0000256" key="12">
    <source>
        <dbReference type="SAM" id="Phobius"/>
    </source>
</evidence>
<dbReference type="CDD" id="cd00212">
    <property type="entry name" value="PTS_IIB_glc"/>
    <property type="match status" value="1"/>
</dbReference>
<dbReference type="PANTHER" id="PTHR30175">
    <property type="entry name" value="PHOSPHOTRANSFERASE SYSTEM TRANSPORT PROTEIN"/>
    <property type="match status" value="1"/>
</dbReference>
<keyword evidence="10 12" id="KW-0472">Membrane</keyword>
<keyword evidence="3" id="KW-1003">Cell membrane</keyword>
<evidence type="ECO:0000256" key="8">
    <source>
        <dbReference type="ARBA" id="ARBA00022777"/>
    </source>
</evidence>
<dbReference type="SUPFAM" id="SSF55604">
    <property type="entry name" value="Glucose permease domain IIB"/>
    <property type="match status" value="1"/>
</dbReference>
<evidence type="ECO:0000256" key="3">
    <source>
        <dbReference type="ARBA" id="ARBA00022475"/>
    </source>
</evidence>
<feature type="transmembrane region" description="Helical" evidence="12">
    <location>
        <begin position="362"/>
        <end position="385"/>
    </location>
</feature>
<evidence type="ECO:0000259" key="14">
    <source>
        <dbReference type="PROSITE" id="PS51103"/>
    </source>
</evidence>
<dbReference type="GO" id="GO:0005886">
    <property type="term" value="C:plasma membrane"/>
    <property type="evidence" value="ECO:0007669"/>
    <property type="project" value="UniProtKB-SubCell"/>
</dbReference>
<dbReference type="PANTHER" id="PTHR30175:SF7">
    <property type="entry name" value="NEGATIVE REGULATOR OF SACY ACTIVITY"/>
    <property type="match status" value="1"/>
</dbReference>
<feature type="transmembrane region" description="Helical" evidence="12">
    <location>
        <begin position="432"/>
        <end position="454"/>
    </location>
</feature>
<feature type="transmembrane region" description="Helical" evidence="12">
    <location>
        <begin position="250"/>
        <end position="268"/>
    </location>
</feature>
<dbReference type="PROSITE" id="PS01035">
    <property type="entry name" value="PTS_EIIB_TYPE_1_CYS"/>
    <property type="match status" value="1"/>
</dbReference>
<dbReference type="Gene3D" id="3.30.1360.60">
    <property type="entry name" value="Glucose permease domain IIB"/>
    <property type="match status" value="1"/>
</dbReference>
<dbReference type="NCBIfam" id="TIGR01996">
    <property type="entry name" value="PTS-II-BC-sucr"/>
    <property type="match status" value="1"/>
</dbReference>
<dbReference type="NCBIfam" id="TIGR00826">
    <property type="entry name" value="EIIB_glc"/>
    <property type="match status" value="1"/>
</dbReference>
<feature type="transmembrane region" description="Helical" evidence="12">
    <location>
        <begin position="115"/>
        <end position="136"/>
    </location>
</feature>
<dbReference type="EMBL" id="JAMRYU010000001">
    <property type="protein sequence ID" value="MDC4238759.1"/>
    <property type="molecule type" value="Genomic_DNA"/>
</dbReference>
<dbReference type="GO" id="GO:0090589">
    <property type="term" value="F:protein-phosphocysteine-trehalose phosphotransferase system transporter activity"/>
    <property type="evidence" value="ECO:0007669"/>
    <property type="project" value="TreeGrafter"/>
</dbReference>
<comment type="subcellular location">
    <subcellularLocation>
        <location evidence="1">Cell membrane</location>
        <topology evidence="1">Multi-pass membrane protein</topology>
    </subcellularLocation>
</comment>
<dbReference type="GO" id="GO:0009401">
    <property type="term" value="P:phosphoenolpyruvate-dependent sugar phosphotransferase system"/>
    <property type="evidence" value="ECO:0007669"/>
    <property type="project" value="UniProtKB-KW"/>
</dbReference>
<dbReference type="PROSITE" id="PS51098">
    <property type="entry name" value="PTS_EIIB_TYPE_1"/>
    <property type="match status" value="1"/>
</dbReference>
<dbReference type="AlphaFoldDB" id="A0A9X3XJE9"/>
<evidence type="ECO:0000256" key="6">
    <source>
        <dbReference type="ARBA" id="ARBA00022683"/>
    </source>
</evidence>
<feature type="transmembrane region" description="Helical" evidence="12">
    <location>
        <begin position="334"/>
        <end position="355"/>
    </location>
</feature>
<dbReference type="RefSeq" id="WP_099346774.1">
    <property type="nucleotide sequence ID" value="NZ_CAXSLY010000018.1"/>
</dbReference>
<keyword evidence="2" id="KW-0813">Transport</keyword>
<protein>
    <submittedName>
        <fullName evidence="15">Sucrose-specific PTS transporter subunit IIBC</fullName>
        <ecNumber evidence="15">2.7.1.211</ecNumber>
    </submittedName>
</protein>
<dbReference type="PROSITE" id="PS51103">
    <property type="entry name" value="PTS_EIIC_TYPE_1"/>
    <property type="match status" value="1"/>
</dbReference>
<proteinExistence type="predicted"/>
<sequence length="459" mass="48564">MKSNNYYEAAQDILKYIGGRDNITSAAHCATRLRLVLKDQKLVNKEELEKLDIVKGVFLNGGQFQIIIGQGTVNKVYAELTNIAGIKEMSTAEVKQEASKNLNAIQKLAKLLSDIFVPIIPAIVAAGLLMGLLGLAGKFGLEEYSGTWWWMMLDMFSSAAFNFLPILVAISAAKVFGCNTFLAATVAGIMIHPSLQNAWTQGTGYETIKVLGMIDMPLLGYQGTVLPILLVIFVMSYIEKGTRKIVPEILDILLTPLITVLLTGFLALAVIGPAANVIGAGISTFLTFAIDKLGIIAGLLFGGAYSSIVITGIHHSFHAVELNLLAETGVNTLLPIWAMANVAQGGACFAAFLLTKNKKMKAIALPSAISTLFGITEAAIFGVNLRYKTPFIGAAIGGAVGGAYVVAMKVGMTAVGVTGIPGIAITNSTSMFNYIIGMVIAIAVAFVATMMMGVKEEAA</sequence>
<dbReference type="InterPro" id="IPR010973">
    <property type="entry name" value="PTS_IIBC_sucr"/>
</dbReference>
<reference evidence="15" key="1">
    <citation type="submission" date="2022-05" db="EMBL/GenBank/DDBJ databases">
        <title>Draft genome sequence of Clostridium tertium strain CP3 isolated from Peru.</title>
        <authorList>
            <person name="Hurtado R."/>
            <person name="Lima L."/>
            <person name="Sousa T."/>
            <person name="Jaiswal A.K."/>
            <person name="Tiwari S."/>
            <person name="Maturrano L."/>
            <person name="Brenig B."/>
            <person name="Azevedo V."/>
        </authorList>
    </citation>
    <scope>NUCLEOTIDE SEQUENCE</scope>
    <source>
        <strain evidence="15">CP3</strain>
    </source>
</reference>
<dbReference type="FunFam" id="3.30.1360.60:FF:000001">
    <property type="entry name" value="PTS system glucose-specific IIBC component PtsG"/>
    <property type="match status" value="1"/>
</dbReference>
<keyword evidence="4" id="KW-0762">Sugar transport</keyword>
<keyword evidence="5 15" id="KW-0808">Transferase</keyword>
<feature type="transmembrane region" description="Helical" evidence="12">
    <location>
        <begin position="219"/>
        <end position="238"/>
    </location>
</feature>
<dbReference type="GO" id="GO:0015771">
    <property type="term" value="P:trehalose transport"/>
    <property type="evidence" value="ECO:0007669"/>
    <property type="project" value="TreeGrafter"/>
</dbReference>
<feature type="active site" description="Phosphocysteine intermediate; for EIIB activity" evidence="11">
    <location>
        <position position="29"/>
    </location>
</feature>
<dbReference type="Pfam" id="PF02378">
    <property type="entry name" value="PTS_EIIC"/>
    <property type="match status" value="1"/>
</dbReference>
<evidence type="ECO:0000256" key="9">
    <source>
        <dbReference type="ARBA" id="ARBA00022989"/>
    </source>
</evidence>
<feature type="transmembrane region" description="Helical" evidence="12">
    <location>
        <begin position="274"/>
        <end position="290"/>
    </location>
</feature>
<dbReference type="Pfam" id="PF00367">
    <property type="entry name" value="PTS_EIIB"/>
    <property type="match status" value="1"/>
</dbReference>
<evidence type="ECO:0000256" key="11">
    <source>
        <dbReference type="PROSITE-ProRule" id="PRU00421"/>
    </source>
</evidence>
<dbReference type="EC" id="2.7.1.211" evidence="15"/>
<dbReference type="GO" id="GO:0008982">
    <property type="term" value="F:protein-N(PI)-phosphohistidine-sugar phosphotransferase activity"/>
    <property type="evidence" value="ECO:0007669"/>
    <property type="project" value="InterPro"/>
</dbReference>
<evidence type="ECO:0000313" key="15">
    <source>
        <dbReference type="EMBL" id="MDC4238759.1"/>
    </source>
</evidence>
<organism evidence="15 16">
    <name type="scientific">Clostridium tertium</name>
    <dbReference type="NCBI Taxonomy" id="1559"/>
    <lineage>
        <taxon>Bacteria</taxon>
        <taxon>Bacillati</taxon>
        <taxon>Bacillota</taxon>
        <taxon>Clostridia</taxon>
        <taxon>Eubacteriales</taxon>
        <taxon>Clostridiaceae</taxon>
        <taxon>Clostridium</taxon>
    </lineage>
</organism>
<dbReference type="Proteomes" id="UP001141183">
    <property type="component" value="Unassembled WGS sequence"/>
</dbReference>
<feature type="domain" description="PTS EIIB type-1" evidence="13">
    <location>
        <begin position="7"/>
        <end position="90"/>
    </location>
</feature>